<dbReference type="EMBL" id="KK112660">
    <property type="protein sequence ID" value="KFM58229.1"/>
    <property type="molecule type" value="Genomic_DNA"/>
</dbReference>
<name>A0A087SZE0_STEMI</name>
<sequence length="97" mass="11050">MQWEGNSDRLSLNIINVINESPEKVTKRAISATAHKVFDPLRILSPITLFPKLMLHSPWKSTLSWDQEVDSVTTSEFYKWMNDLNDLTGGKYLGVAL</sequence>
<dbReference type="OMA" id="HSPWKST"/>
<protein>
    <submittedName>
        <fullName evidence="1">Uncharacterized protein</fullName>
    </submittedName>
</protein>
<accession>A0A087SZE0</accession>
<evidence type="ECO:0000313" key="2">
    <source>
        <dbReference type="Proteomes" id="UP000054359"/>
    </source>
</evidence>
<dbReference type="AlphaFoldDB" id="A0A087SZE0"/>
<feature type="non-terminal residue" evidence="1">
    <location>
        <position position="97"/>
    </location>
</feature>
<dbReference type="Pfam" id="PF05380">
    <property type="entry name" value="Peptidase_A17"/>
    <property type="match status" value="1"/>
</dbReference>
<reference evidence="1 2" key="1">
    <citation type="submission" date="2013-11" db="EMBL/GenBank/DDBJ databases">
        <title>Genome sequencing of Stegodyphus mimosarum.</title>
        <authorList>
            <person name="Bechsgaard J."/>
        </authorList>
    </citation>
    <scope>NUCLEOTIDE SEQUENCE [LARGE SCALE GENOMIC DNA]</scope>
</reference>
<dbReference type="PANTHER" id="PTHR22955">
    <property type="entry name" value="RETROTRANSPOSON"/>
    <property type="match status" value="1"/>
</dbReference>
<dbReference type="PANTHER" id="PTHR22955:SF66">
    <property type="entry name" value="INTEGRASE CATALYTIC DOMAIN-CONTAINING PROTEIN"/>
    <property type="match status" value="1"/>
</dbReference>
<proteinExistence type="predicted"/>
<organism evidence="1 2">
    <name type="scientific">Stegodyphus mimosarum</name>
    <name type="common">African social velvet spider</name>
    <dbReference type="NCBI Taxonomy" id="407821"/>
    <lineage>
        <taxon>Eukaryota</taxon>
        <taxon>Metazoa</taxon>
        <taxon>Ecdysozoa</taxon>
        <taxon>Arthropoda</taxon>
        <taxon>Chelicerata</taxon>
        <taxon>Arachnida</taxon>
        <taxon>Araneae</taxon>
        <taxon>Araneomorphae</taxon>
        <taxon>Entelegynae</taxon>
        <taxon>Eresoidea</taxon>
        <taxon>Eresidae</taxon>
        <taxon>Stegodyphus</taxon>
    </lineage>
</organism>
<dbReference type="Proteomes" id="UP000054359">
    <property type="component" value="Unassembled WGS sequence"/>
</dbReference>
<evidence type="ECO:0000313" key="1">
    <source>
        <dbReference type="EMBL" id="KFM58229.1"/>
    </source>
</evidence>
<dbReference type="OrthoDB" id="6426469at2759"/>
<dbReference type="InterPro" id="IPR008042">
    <property type="entry name" value="Retrotrans_Pao"/>
</dbReference>
<gene>
    <name evidence="1" type="ORF">X975_04857</name>
</gene>
<keyword evidence="2" id="KW-1185">Reference proteome</keyword>